<gene>
    <name evidence="1" type="ORF">MYCIT1_LOCUS18573</name>
</gene>
<dbReference type="EMBL" id="CAVNYO010000184">
    <property type="protein sequence ID" value="CAK5272718.1"/>
    <property type="molecule type" value="Genomic_DNA"/>
</dbReference>
<comment type="caution">
    <text evidence="1">The sequence shown here is derived from an EMBL/GenBank/DDBJ whole genome shotgun (WGS) entry which is preliminary data.</text>
</comment>
<protein>
    <submittedName>
        <fullName evidence="1">Uncharacterized protein</fullName>
    </submittedName>
</protein>
<dbReference type="AlphaFoldDB" id="A0AAD2HD83"/>
<dbReference type="Proteomes" id="UP001295794">
    <property type="component" value="Unassembled WGS sequence"/>
</dbReference>
<keyword evidence="2" id="KW-1185">Reference proteome</keyword>
<accession>A0AAD2HD83</accession>
<name>A0AAD2HD83_9AGAR</name>
<evidence type="ECO:0000313" key="2">
    <source>
        <dbReference type="Proteomes" id="UP001295794"/>
    </source>
</evidence>
<reference evidence="1" key="1">
    <citation type="submission" date="2023-11" db="EMBL/GenBank/DDBJ databases">
        <authorList>
            <person name="De Vega J J."/>
            <person name="De Vega J J."/>
        </authorList>
    </citation>
    <scope>NUCLEOTIDE SEQUENCE</scope>
</reference>
<sequence>MNATCPINYEAAARDIHLSHKWHTVAEPRSHLIPGVERTEMAGRTPLLYCRQAFNNAYRMPLDGRGHLCLDSLAEAYAGRELQETEWFPSLALVIAPQLATDARQAAEQFTAAWEKLRDLGPAATRATMRHLFLYEPRSPQAIFDTCTRAASVLVYPARWDFLVYFEAMPQLRRLATHVGQLTEAFAFETLTSGPVFWALTHLMVMDDVSAAAWEAGADGGWSEIRHLGNLTHLSFFGPLSPALVGGITRECNQLRVVANQWREFGALNPAEYVRSLEICDARFVVLEVYDLKEEWERGVRGDWDYWLRAEMFIALKKLRRVSESIYWLRGGDQWKKFFVGVGRNVISGLRLSNT</sequence>
<evidence type="ECO:0000313" key="1">
    <source>
        <dbReference type="EMBL" id="CAK5272718.1"/>
    </source>
</evidence>
<proteinExistence type="predicted"/>
<organism evidence="1 2">
    <name type="scientific">Mycena citricolor</name>
    <dbReference type="NCBI Taxonomy" id="2018698"/>
    <lineage>
        <taxon>Eukaryota</taxon>
        <taxon>Fungi</taxon>
        <taxon>Dikarya</taxon>
        <taxon>Basidiomycota</taxon>
        <taxon>Agaricomycotina</taxon>
        <taxon>Agaricomycetes</taxon>
        <taxon>Agaricomycetidae</taxon>
        <taxon>Agaricales</taxon>
        <taxon>Marasmiineae</taxon>
        <taxon>Mycenaceae</taxon>
        <taxon>Mycena</taxon>
    </lineage>
</organism>